<name>A0A653CA28_CALMS</name>
<protein>
    <submittedName>
        <fullName evidence="1">Uncharacterized protein</fullName>
    </submittedName>
</protein>
<dbReference type="OrthoDB" id="303066at2759"/>
<dbReference type="AlphaFoldDB" id="A0A653CA28"/>
<dbReference type="EMBL" id="CAACVG010007223">
    <property type="protein sequence ID" value="VEN44294.1"/>
    <property type="molecule type" value="Genomic_DNA"/>
</dbReference>
<evidence type="ECO:0000313" key="1">
    <source>
        <dbReference type="EMBL" id="VEN44294.1"/>
    </source>
</evidence>
<organism evidence="1 2">
    <name type="scientific">Callosobruchus maculatus</name>
    <name type="common">Southern cowpea weevil</name>
    <name type="synonym">Pulse bruchid</name>
    <dbReference type="NCBI Taxonomy" id="64391"/>
    <lineage>
        <taxon>Eukaryota</taxon>
        <taxon>Metazoa</taxon>
        <taxon>Ecdysozoa</taxon>
        <taxon>Arthropoda</taxon>
        <taxon>Hexapoda</taxon>
        <taxon>Insecta</taxon>
        <taxon>Pterygota</taxon>
        <taxon>Neoptera</taxon>
        <taxon>Endopterygota</taxon>
        <taxon>Coleoptera</taxon>
        <taxon>Polyphaga</taxon>
        <taxon>Cucujiformia</taxon>
        <taxon>Chrysomeloidea</taxon>
        <taxon>Chrysomelidae</taxon>
        <taxon>Bruchinae</taxon>
        <taxon>Bruchini</taxon>
        <taxon>Callosobruchus</taxon>
    </lineage>
</organism>
<dbReference type="Proteomes" id="UP000410492">
    <property type="component" value="Unassembled WGS sequence"/>
</dbReference>
<reference evidence="1 2" key="1">
    <citation type="submission" date="2019-01" db="EMBL/GenBank/DDBJ databases">
        <authorList>
            <person name="Sayadi A."/>
        </authorList>
    </citation>
    <scope>NUCLEOTIDE SEQUENCE [LARGE SCALE GENOMIC DNA]</scope>
</reference>
<keyword evidence="2" id="KW-1185">Reference proteome</keyword>
<evidence type="ECO:0000313" key="2">
    <source>
        <dbReference type="Proteomes" id="UP000410492"/>
    </source>
</evidence>
<gene>
    <name evidence="1" type="ORF">CALMAC_LOCUS7137</name>
</gene>
<proteinExistence type="predicted"/>
<accession>A0A653CA28</accession>
<sequence length="74" mass="8871">MLKCVRNIVHLYRMIVQLSLYADKEHIKLQLPFWIASCSSQIQTQVFICFQIQTAKDDTKSSVNWYRIIFRYVV</sequence>